<keyword evidence="6 11" id="KW-0472">Membrane</keyword>
<feature type="binding site" evidence="9">
    <location>
        <position position="1084"/>
    </location>
    <ligand>
        <name>substrate</name>
    </ligand>
</feature>
<feature type="binding site" evidence="9">
    <location>
        <begin position="1033"/>
        <end position="1040"/>
    </location>
    <ligand>
        <name>substrate</name>
    </ligand>
</feature>
<feature type="active site" description="Tele-phosphohistidine intermediate" evidence="8">
    <location>
        <position position="1034"/>
    </location>
</feature>
<dbReference type="CDD" id="cd06558">
    <property type="entry name" value="crotonase-like"/>
    <property type="match status" value="1"/>
</dbReference>
<dbReference type="Proteomes" id="UP000649617">
    <property type="component" value="Unassembled WGS sequence"/>
</dbReference>
<dbReference type="Pfam" id="PF00378">
    <property type="entry name" value="ECH_1"/>
    <property type="match status" value="1"/>
</dbReference>
<dbReference type="PROSITE" id="PS00175">
    <property type="entry name" value="PG_MUTASE"/>
    <property type="match status" value="1"/>
</dbReference>
<evidence type="ECO:0000256" key="2">
    <source>
        <dbReference type="ARBA" id="ARBA00006434"/>
    </source>
</evidence>
<comment type="catalytic activity">
    <reaction evidence="7">
        <text>L-proline(in) + Na(+)(in) = L-proline(out) + Na(+)(out)</text>
        <dbReference type="Rhea" id="RHEA:28967"/>
        <dbReference type="ChEBI" id="CHEBI:29101"/>
        <dbReference type="ChEBI" id="CHEBI:60039"/>
    </reaction>
</comment>
<evidence type="ECO:0000313" key="15">
    <source>
        <dbReference type="Proteomes" id="UP000649617"/>
    </source>
</evidence>
<dbReference type="InterPro" id="IPR019921">
    <property type="entry name" value="Lucif-like_OxRdtase_Rv2161c"/>
</dbReference>
<feature type="transmembrane region" description="Helical" evidence="11">
    <location>
        <begin position="978"/>
        <end position="997"/>
    </location>
</feature>
<feature type="transmembrane region" description="Helical" evidence="11">
    <location>
        <begin position="562"/>
        <end position="581"/>
    </location>
</feature>
<dbReference type="InterPro" id="IPR008258">
    <property type="entry name" value="Transglycosylase_SLT_dom_1"/>
</dbReference>
<dbReference type="CDD" id="cd11475">
    <property type="entry name" value="SLC5sbd_PutP"/>
    <property type="match status" value="1"/>
</dbReference>
<dbReference type="InterPro" id="IPR013078">
    <property type="entry name" value="His_Pase_superF_clade-1"/>
</dbReference>
<feature type="transmembrane region" description="Helical" evidence="11">
    <location>
        <begin position="878"/>
        <end position="906"/>
    </location>
</feature>
<dbReference type="SUPFAM" id="SSF53254">
    <property type="entry name" value="Phosphoglycerate mutase-like"/>
    <property type="match status" value="1"/>
</dbReference>
<feature type="transmembrane region" description="Helical" evidence="11">
    <location>
        <begin position="681"/>
        <end position="700"/>
    </location>
</feature>
<dbReference type="Pfam" id="PF00296">
    <property type="entry name" value="Bac_luciferase"/>
    <property type="match status" value="4"/>
</dbReference>
<evidence type="ECO:0000256" key="6">
    <source>
        <dbReference type="ARBA" id="ARBA00023136"/>
    </source>
</evidence>
<feature type="domain" description="Transglycosylase SLT" evidence="13">
    <location>
        <begin position="1865"/>
        <end position="1961"/>
    </location>
</feature>
<dbReference type="PANTHER" id="PTHR43244:SF2">
    <property type="entry name" value="CONSERVED HYPOTHETICAL ALANINE AND PROLINE-RICH PROTEIN"/>
    <property type="match status" value="1"/>
</dbReference>
<dbReference type="CDD" id="cd01097">
    <property type="entry name" value="Tetrahydromethanopterin_reductase"/>
    <property type="match status" value="4"/>
</dbReference>
<feature type="transmembrane region" description="Helical" evidence="11">
    <location>
        <begin position="950"/>
        <end position="971"/>
    </location>
</feature>
<dbReference type="GO" id="GO:0016705">
    <property type="term" value="F:oxidoreductase activity, acting on paired donors, with incorporation or reduction of molecular oxygen"/>
    <property type="evidence" value="ECO:0007669"/>
    <property type="project" value="InterPro"/>
</dbReference>
<dbReference type="InterPro" id="IPR023346">
    <property type="entry name" value="Lysozyme-like_dom_sf"/>
</dbReference>
<comment type="subcellular location">
    <subcellularLocation>
        <location evidence="1">Cell membrane</location>
        <topology evidence="1">Multi-pass membrane protein</topology>
    </subcellularLocation>
</comment>
<evidence type="ECO:0000256" key="7">
    <source>
        <dbReference type="ARBA" id="ARBA00033708"/>
    </source>
</evidence>
<feature type="transmembrane region" description="Helical" evidence="11">
    <location>
        <begin position="632"/>
        <end position="650"/>
    </location>
</feature>
<organism evidence="14 15">
    <name type="scientific">Symbiodinium pilosum</name>
    <name type="common">Dinoflagellate</name>
    <dbReference type="NCBI Taxonomy" id="2952"/>
    <lineage>
        <taxon>Eukaryota</taxon>
        <taxon>Sar</taxon>
        <taxon>Alveolata</taxon>
        <taxon>Dinophyceae</taxon>
        <taxon>Suessiales</taxon>
        <taxon>Symbiodiniaceae</taxon>
        <taxon>Symbiodinium</taxon>
    </lineage>
</organism>
<protein>
    <recommendedName>
        <fullName evidence="16">Luciferase-like domain-containing protein</fullName>
    </recommendedName>
</protein>
<evidence type="ECO:0008006" key="16">
    <source>
        <dbReference type="Google" id="ProtNLM"/>
    </source>
</evidence>
<feature type="domain" description="Luciferase-like" evidence="12">
    <location>
        <begin position="1237"/>
        <end position="1535"/>
    </location>
</feature>
<comment type="similarity">
    <text evidence="2">Belongs to the sodium:solute symporter (SSF) (TC 2.A.21) family.</text>
</comment>
<dbReference type="EMBL" id="CAJNIZ010001091">
    <property type="protein sequence ID" value="CAE7182547.1"/>
    <property type="molecule type" value="Genomic_DNA"/>
</dbReference>
<name>A0A812J0R3_SYMPI</name>
<dbReference type="InterPro" id="IPR011851">
    <property type="entry name" value="Na/Pro_symporter"/>
</dbReference>
<feature type="transmembrane region" description="Helical" evidence="11">
    <location>
        <begin position="748"/>
        <end position="766"/>
    </location>
</feature>
<dbReference type="InterPro" id="IPR001753">
    <property type="entry name" value="Enoyl-CoA_hydra/iso"/>
</dbReference>
<feature type="domain" description="Luciferase-like" evidence="12">
    <location>
        <begin position="2004"/>
        <end position="2208"/>
    </location>
</feature>
<feature type="transmembrane region" description="Helical" evidence="11">
    <location>
        <begin position="792"/>
        <end position="812"/>
    </location>
</feature>
<dbReference type="SMR" id="A0A812J0R3"/>
<dbReference type="InterPro" id="IPR038377">
    <property type="entry name" value="Na/Glc_symporter_sf"/>
</dbReference>
<keyword evidence="3" id="KW-1003">Cell membrane</keyword>
<dbReference type="Gene3D" id="1.10.530.10">
    <property type="match status" value="1"/>
</dbReference>
<sequence length="2274" mass="249096">MTLKKRIAVTLPAGPNIQDTVDRLKWAEDNGFPDAWFSDSGAPDTMTQIAAVGHHTKNIRIGVAVTPVYTRSPSVIAASANVISQVIPGRFVIGLGSSSQTIMGQWNGIPLDKPLTRVKETAQLVRTMLKGEKTDFDGETLYSRGYRQAPLENPPPIYLAALRPNMIEMAAEVGDGVIFNLWPKGALPKMMEHIKIGAEKAGKNPADVEIVNRAMVLCTDDKEYGRNLFRAAFGPYYATPVYNKFLAWAGYSEAANTITEGWAAKDRAKTSGALTDEMIDEIGIIGNEDEIRARIQEDADGVGIMGYSKILVDDPLPHVHRITLNRPEKRNPLSNELRAELFDALETADRNPDVRVTIIRGAGSCFSAGYDLSSNVAKDQPFYTPGGLGNWPRHVVEGFFRMWDMAKPIIAQVHGYCLAGGTELATACDLVYVAEDAMIGYPVVRSISPPDNQFYPWIVGLRRAMELMLTGDHMTGLEAVESGFANRAFTEDDLEAEVLKVAERVAMTPSDLQQINKRAVHRQMDAMGIRAALRAGTEMQQLATYTATTQAHLAELRVQPSVAVLVTLAIYQGLLLGLGYWARSRAQTAEGYFIGGRTLGPWVTALSYAAGSSSAWSILGVSGIAFSQGLSAFWLLPGTLTGHLVVWFWIAPRLQTLSHQHRWITLTDMLAHQLPQKYASLTYRLSAIVILFSFTFYIAAQFQGAANTFTAVFDVDFLTALLLGAGVVLVYTLWGGFWAVSITDALQAALMLVAALVLPIAAWLTVGGFDGLEKAAGAQGGGFWIWSGGHEGWFAIGFMLGMLSIGFGPLGQPHLLNRVMAMARKQDIKLARAVALTWFVLVLSGMFVLGLCAHVLLVGPQVAEQVFFQVADQLLPTVVTGVLVAAVLSAIMSTADSQLLVAGAAVDNDLRKAGRQPGQTSRYSSRIAVLAVAIAAVLLAWMLPDSIFSRVLFAWNALGAGFGPPVIARLLGWHNQPWSIPTAILIGFGLTVVFYSLPNGPGDLWERGGDILWPFAACCRFARVGLKTVYIVRHGQTEWNVENRMQGRLDSPLTEAGRQQASANGALIKTLGGVEQLWVSPAGRTTETAFLINSYTQATLDFADALLERDCGDWSGLTLAEIQEHHPQAWASRQEDPYWFTPPQGESLQDMLLRAHSFLDELFDSEWENVALITHGVMSKVILKFYLGLSEIECTRTRHPNDLVYRLTFTAQDIVRAISPAMKAIGGHMKVDGGVGFELDTVGAQAQELEEMGYAGIMTAETSHDPFFPLLVAAQNTEKVELITSIAVAFARTPMIMANIGHDLNAFSKGRFVLGLGSQIKPHITKRFSMPWSSPAARMREYILAMRAIWAKWHEGTPLEFTGKFYTHTLMTPMFTPTDVSYGAPKVFLAAVGPMMTEVAGEVADGMIVHAFTTEKYLRETTLPALERGFAKSGKKREDFEISYPVFVVTGKTEEELAAAQLATCKQIAFYGSTPAYKPVLDSINAGELQGELNMMSKQGRWDEMGELITPDILKEFAVIGEPDTIAGQIKGRYGDLIDRIGNQLDKIPDTVRKMEAAGYDGVRTAEMNHDPFFPLLLAAEHSNKLELATSIAVAFARSPMNLANIGHDLNAYSKGRFTLGLGSQIKPHITKRFSMQWGAPAAQMRELVLAMRAIWSNWYEGDPLEFVGKYYQHTLMTPAFTPEDKNYGAPRVILAAVGPKMTEVAGEVAAEFAASKKAAQERIAFYGSTPAYKGVLESIGCGELQGELNAMSKQGRWKEMGTLITDDMLNEFGVVGEPKDIAPQMLSRYGSFVDRTSASFPVSDEEQRAGIIQALRAGYERIAFATPAATSRLIRQNEVAHFGNRVSDAFGIQDSVANEFADWILEASERQGIKPELLASLVVTESSFRKTAQSHVGAIGPAQVRPEYWGEFCGARGQLHDPEQNVYCGAQILSHMLDRCDGDMNCALAAYNVGPYARDHRNEAASRYVQKIDRYLTTLEGHVMTQFGLLMFPADYAVRPDTLAREAEAFGFESLFFPEHTHIPTSRRSPWPGGAELPKEYWHTHDPFVALSAAASVTHNLKVGTGIALVTERDPILMAKQAASLDHLSNGRLLLGVGAGWNAEEMANHGTEFSDRWKILRERVLAMQQIWTQEEAEFHGKFVDFEKLWSYPKPVQAGGPPILLGASTKYVYKRIAEYGHGWFPIYQNPARASASGAVDYKAGIEQTRAAWSEAKRSGEPDFSIFGVGPDVAAIEGLIEDGFNRVIFGLPPADADTVLPLVEQYAAIAHQFNS</sequence>
<comment type="caution">
    <text evidence="14">The sequence shown here is derived from an EMBL/GenBank/DDBJ whole genome shotgun (WGS) entry which is preliminary data.</text>
</comment>
<evidence type="ECO:0000256" key="9">
    <source>
        <dbReference type="PIRSR" id="PIRSR613078-2"/>
    </source>
</evidence>
<gene>
    <name evidence="14" type="ORF">SPIL2461_LOCUS1149</name>
</gene>
<proteinExistence type="inferred from homology"/>
<evidence type="ECO:0000256" key="8">
    <source>
        <dbReference type="PIRSR" id="PIRSR613078-1"/>
    </source>
</evidence>
<dbReference type="PANTHER" id="PTHR43244">
    <property type="match status" value="1"/>
</dbReference>
<dbReference type="InterPro" id="IPR001345">
    <property type="entry name" value="PG/BPGM_mutase_AS"/>
</dbReference>
<evidence type="ECO:0000256" key="11">
    <source>
        <dbReference type="SAM" id="Phobius"/>
    </source>
</evidence>
<dbReference type="SMART" id="SM00855">
    <property type="entry name" value="PGAM"/>
    <property type="match status" value="1"/>
</dbReference>
<evidence type="ECO:0000256" key="4">
    <source>
        <dbReference type="ARBA" id="ARBA00022692"/>
    </source>
</evidence>
<dbReference type="PROSITE" id="PS50283">
    <property type="entry name" value="NA_SOLUT_SYMP_3"/>
    <property type="match status" value="1"/>
</dbReference>
<dbReference type="InterPro" id="IPR001734">
    <property type="entry name" value="Na/solute_symporter"/>
</dbReference>
<dbReference type="SUPFAM" id="SSF53955">
    <property type="entry name" value="Lysozyme-like"/>
    <property type="match status" value="1"/>
</dbReference>
<keyword evidence="4 11" id="KW-0812">Transmembrane</keyword>
<dbReference type="NCBIfam" id="TIGR03619">
    <property type="entry name" value="F420_Rv2161c"/>
    <property type="match status" value="1"/>
</dbReference>
<dbReference type="OrthoDB" id="354304at2759"/>
<evidence type="ECO:0000256" key="1">
    <source>
        <dbReference type="ARBA" id="ARBA00004651"/>
    </source>
</evidence>
<dbReference type="GO" id="GO:0031402">
    <property type="term" value="F:sodium ion binding"/>
    <property type="evidence" value="ECO:0007669"/>
    <property type="project" value="InterPro"/>
</dbReference>
<keyword evidence="15" id="KW-1185">Reference proteome</keyword>
<dbReference type="Pfam" id="PF00300">
    <property type="entry name" value="His_Phos_1"/>
    <property type="match status" value="1"/>
</dbReference>
<dbReference type="GO" id="GO:0015824">
    <property type="term" value="P:proline transport"/>
    <property type="evidence" value="ECO:0007669"/>
    <property type="project" value="InterPro"/>
</dbReference>
<dbReference type="PROSITE" id="PS00166">
    <property type="entry name" value="ENOYL_COA_HYDRATASE"/>
    <property type="match status" value="1"/>
</dbReference>
<dbReference type="InterPro" id="IPR019919">
    <property type="entry name" value="Lucif-like_OxRdtase_MSMEG_2256"/>
</dbReference>
<evidence type="ECO:0000256" key="3">
    <source>
        <dbReference type="ARBA" id="ARBA00022475"/>
    </source>
</evidence>
<dbReference type="CDD" id="cd07067">
    <property type="entry name" value="HP_PGM_like"/>
    <property type="match status" value="1"/>
</dbReference>
<feature type="domain" description="Luciferase-like" evidence="12">
    <location>
        <begin position="1544"/>
        <end position="1711"/>
    </location>
</feature>
<dbReference type="InterPro" id="IPR036661">
    <property type="entry name" value="Luciferase-like_sf"/>
</dbReference>
<reference evidence="14" key="1">
    <citation type="submission" date="2021-02" db="EMBL/GenBank/DDBJ databases">
        <authorList>
            <person name="Dougan E. K."/>
            <person name="Rhodes N."/>
            <person name="Thang M."/>
            <person name="Chan C."/>
        </authorList>
    </citation>
    <scope>NUCLEOTIDE SEQUENCE</scope>
</reference>
<dbReference type="InterPro" id="IPR029033">
    <property type="entry name" value="His_PPase_superfam"/>
</dbReference>
<dbReference type="Pfam" id="PF00474">
    <property type="entry name" value="SSF"/>
    <property type="match status" value="1"/>
</dbReference>
<evidence type="ECO:0000259" key="13">
    <source>
        <dbReference type="Pfam" id="PF01464"/>
    </source>
</evidence>
<dbReference type="Gene3D" id="1.20.1730.10">
    <property type="entry name" value="Sodium/glucose cotransporter"/>
    <property type="match status" value="1"/>
</dbReference>
<dbReference type="InterPro" id="IPR050564">
    <property type="entry name" value="F420-G6PD/mer"/>
</dbReference>
<dbReference type="Gene3D" id="3.90.226.10">
    <property type="entry name" value="2-enoyl-CoA Hydratase, Chain A, domain 1"/>
    <property type="match status" value="1"/>
</dbReference>
<feature type="transmembrane region" description="Helical" evidence="11">
    <location>
        <begin position="720"/>
        <end position="741"/>
    </location>
</feature>
<feature type="transmembrane region" description="Helical" evidence="11">
    <location>
        <begin position="927"/>
        <end position="944"/>
    </location>
</feature>
<dbReference type="Pfam" id="PF01464">
    <property type="entry name" value="SLT"/>
    <property type="match status" value="1"/>
</dbReference>
<dbReference type="NCBIfam" id="TIGR03617">
    <property type="entry name" value="F420_MSMEG_2256"/>
    <property type="match status" value="1"/>
</dbReference>
<evidence type="ECO:0000313" key="14">
    <source>
        <dbReference type="EMBL" id="CAE7182547.1"/>
    </source>
</evidence>
<evidence type="ECO:0000259" key="12">
    <source>
        <dbReference type="Pfam" id="PF00296"/>
    </source>
</evidence>
<dbReference type="SUPFAM" id="SSF51679">
    <property type="entry name" value="Bacterial luciferase-like"/>
    <property type="match status" value="4"/>
</dbReference>
<dbReference type="InterPro" id="IPR029045">
    <property type="entry name" value="ClpP/crotonase-like_dom_sf"/>
</dbReference>
<dbReference type="InterPro" id="IPR011251">
    <property type="entry name" value="Luciferase-like_dom"/>
</dbReference>
<dbReference type="CDD" id="cd00254">
    <property type="entry name" value="LT-like"/>
    <property type="match status" value="1"/>
</dbReference>
<dbReference type="GO" id="GO:0005298">
    <property type="term" value="F:proline:sodium symporter activity"/>
    <property type="evidence" value="ECO:0007669"/>
    <property type="project" value="InterPro"/>
</dbReference>
<dbReference type="SUPFAM" id="SSF52096">
    <property type="entry name" value="ClpP/crotonase"/>
    <property type="match status" value="1"/>
</dbReference>
<feature type="active site" description="Proton donor/acceptor" evidence="8">
    <location>
        <position position="1108"/>
    </location>
</feature>
<feature type="domain" description="Luciferase-like" evidence="12">
    <location>
        <begin position="6"/>
        <end position="297"/>
    </location>
</feature>
<evidence type="ECO:0000256" key="5">
    <source>
        <dbReference type="ARBA" id="ARBA00022989"/>
    </source>
</evidence>
<dbReference type="InterPro" id="IPR018376">
    <property type="entry name" value="Enoyl-CoA_hyd/isom_CS"/>
</dbReference>
<keyword evidence="5 11" id="KW-1133">Transmembrane helix</keyword>
<dbReference type="GO" id="GO:0005886">
    <property type="term" value="C:plasma membrane"/>
    <property type="evidence" value="ECO:0007669"/>
    <property type="project" value="UniProtKB-SubCell"/>
</dbReference>
<accession>A0A812J0R3</accession>
<evidence type="ECO:0000256" key="10">
    <source>
        <dbReference type="RuleBase" id="RU003707"/>
    </source>
</evidence>
<feature type="transmembrane region" description="Helical" evidence="11">
    <location>
        <begin position="833"/>
        <end position="858"/>
    </location>
</feature>
<feature type="transmembrane region" description="Helical" evidence="11">
    <location>
        <begin position="602"/>
        <end position="626"/>
    </location>
</feature>
<dbReference type="Gene3D" id="3.20.20.30">
    <property type="entry name" value="Luciferase-like domain"/>
    <property type="match status" value="4"/>
</dbReference>
<comment type="similarity">
    <text evidence="10">Belongs to the enoyl-CoA hydratase/isomerase family.</text>
</comment>